<dbReference type="PANTHER" id="PTHR33570:SF2">
    <property type="entry name" value="CARBOXYMUCONOLACTONE DECARBOXYLASE-LIKE DOMAIN-CONTAINING PROTEIN"/>
    <property type="match status" value="1"/>
</dbReference>
<dbReference type="Proteomes" id="UP001299970">
    <property type="component" value="Unassembled WGS sequence"/>
</dbReference>
<feature type="domain" description="Carboxymuconolactone decarboxylase-like" evidence="1">
    <location>
        <begin position="27"/>
        <end position="106"/>
    </location>
</feature>
<dbReference type="EMBL" id="JAKXMK010000004">
    <property type="protein sequence ID" value="MCH6165146.1"/>
    <property type="molecule type" value="Genomic_DNA"/>
</dbReference>
<dbReference type="PANTHER" id="PTHR33570">
    <property type="entry name" value="4-CARBOXYMUCONOLACTONE DECARBOXYLASE FAMILY PROTEIN"/>
    <property type="match status" value="1"/>
</dbReference>
<sequence>MPPNDRARRNHDELFPRHVSTLARTDPELVEVFVNFAFDEILEHGSLDPRRRLMVQLASMIACGALSEFRVMAGAALTAGVSPVELKEIVYQAVPYAGMARVFDFLHSTNGLLTERDIDLPLPSQSTSSPADRMERGLEVQKRVLGDDAVDRMYAGAPGDERHIQRYMTGNGFGDHIGRSGIDLPTRELLTFAMLVSLGGCEPQVKGHVAGNLNVGNDRAMLLSVLTQLVPFIGYPRALNGLRALNEAAPPQTES</sequence>
<evidence type="ECO:0000313" key="2">
    <source>
        <dbReference type="EMBL" id="MCH6165146.1"/>
    </source>
</evidence>
<dbReference type="RefSeq" id="WP_241035178.1">
    <property type="nucleotide sequence ID" value="NZ_BAAAJF010000018.1"/>
</dbReference>
<keyword evidence="3" id="KW-1185">Reference proteome</keyword>
<proteinExistence type="predicted"/>
<evidence type="ECO:0000259" key="1">
    <source>
        <dbReference type="Pfam" id="PF02627"/>
    </source>
</evidence>
<feature type="domain" description="Carboxymuconolactone decarboxylase-like" evidence="1">
    <location>
        <begin position="164"/>
        <end position="247"/>
    </location>
</feature>
<dbReference type="InterPro" id="IPR003779">
    <property type="entry name" value="CMD-like"/>
</dbReference>
<accession>A0ABS9T9I0</accession>
<name>A0ABS9T9I0_9PSEU</name>
<comment type="caution">
    <text evidence="2">The sequence shown here is derived from an EMBL/GenBank/DDBJ whole genome shotgun (WGS) entry which is preliminary data.</text>
</comment>
<dbReference type="InterPro" id="IPR052512">
    <property type="entry name" value="4CMD/NDH-1_regulator"/>
</dbReference>
<gene>
    <name evidence="2" type="ORF">MMF94_05570</name>
</gene>
<protein>
    <submittedName>
        <fullName evidence="2">Carboxymuconolactone decarboxylase family protein</fullName>
    </submittedName>
</protein>
<dbReference type="SUPFAM" id="SSF69118">
    <property type="entry name" value="AhpD-like"/>
    <property type="match status" value="1"/>
</dbReference>
<evidence type="ECO:0000313" key="3">
    <source>
        <dbReference type="Proteomes" id="UP001299970"/>
    </source>
</evidence>
<dbReference type="Pfam" id="PF02627">
    <property type="entry name" value="CMD"/>
    <property type="match status" value="2"/>
</dbReference>
<dbReference type="InterPro" id="IPR029032">
    <property type="entry name" value="AhpD-like"/>
</dbReference>
<reference evidence="2 3" key="1">
    <citation type="submission" date="2022-03" db="EMBL/GenBank/DDBJ databases">
        <title>Pseudonocardia alaer sp. nov., a novel actinomycete isolated from reed forest soil.</title>
        <authorList>
            <person name="Wang L."/>
        </authorList>
    </citation>
    <scope>NUCLEOTIDE SEQUENCE [LARGE SCALE GENOMIC DNA]</scope>
    <source>
        <strain evidence="2 3">Y-16303</strain>
    </source>
</reference>
<dbReference type="Gene3D" id="1.20.1290.10">
    <property type="entry name" value="AhpD-like"/>
    <property type="match status" value="1"/>
</dbReference>
<organism evidence="2 3">
    <name type="scientific">Pseudonocardia alaniniphila</name>
    <dbReference type="NCBI Taxonomy" id="75291"/>
    <lineage>
        <taxon>Bacteria</taxon>
        <taxon>Bacillati</taxon>
        <taxon>Actinomycetota</taxon>
        <taxon>Actinomycetes</taxon>
        <taxon>Pseudonocardiales</taxon>
        <taxon>Pseudonocardiaceae</taxon>
        <taxon>Pseudonocardia</taxon>
    </lineage>
</organism>